<dbReference type="OMA" id="WASMANG"/>
<protein>
    <submittedName>
        <fullName evidence="3">Trans-2,3-enoyl-CoA reductase</fullName>
    </submittedName>
</protein>
<dbReference type="Proteomes" id="UP000188268">
    <property type="component" value="Unassembled WGS sequence"/>
</dbReference>
<keyword evidence="1" id="KW-0812">Transmembrane</keyword>
<organism evidence="3 4">
    <name type="scientific">Corchorus capsularis</name>
    <name type="common">Jute</name>
    <dbReference type="NCBI Taxonomy" id="210143"/>
    <lineage>
        <taxon>Eukaryota</taxon>
        <taxon>Viridiplantae</taxon>
        <taxon>Streptophyta</taxon>
        <taxon>Embryophyta</taxon>
        <taxon>Tracheophyta</taxon>
        <taxon>Spermatophyta</taxon>
        <taxon>Magnoliopsida</taxon>
        <taxon>eudicotyledons</taxon>
        <taxon>Gunneridae</taxon>
        <taxon>Pentapetalae</taxon>
        <taxon>rosids</taxon>
        <taxon>malvids</taxon>
        <taxon>Malvales</taxon>
        <taxon>Malvaceae</taxon>
        <taxon>Grewioideae</taxon>
        <taxon>Apeibeae</taxon>
        <taxon>Corchorus</taxon>
    </lineage>
</organism>
<keyword evidence="1" id="KW-0472">Membrane</keyword>
<accession>A0A1R3HNF6</accession>
<dbReference type="Gramene" id="OMO71895">
    <property type="protein sequence ID" value="OMO71895"/>
    <property type="gene ID" value="CCACVL1_18031"/>
</dbReference>
<dbReference type="OrthoDB" id="5788137at2759"/>
<evidence type="ECO:0000313" key="4">
    <source>
        <dbReference type="Proteomes" id="UP000188268"/>
    </source>
</evidence>
<keyword evidence="4" id="KW-1185">Reference proteome</keyword>
<proteinExistence type="predicted"/>
<keyword evidence="2" id="KW-0732">Signal</keyword>
<evidence type="ECO:0000256" key="1">
    <source>
        <dbReference type="SAM" id="Phobius"/>
    </source>
</evidence>
<dbReference type="AlphaFoldDB" id="A0A1R3HNF6"/>
<reference evidence="3 4" key="1">
    <citation type="submission" date="2013-09" db="EMBL/GenBank/DDBJ databases">
        <title>Corchorus capsularis genome sequencing.</title>
        <authorList>
            <person name="Alam M."/>
            <person name="Haque M.S."/>
            <person name="Islam M.S."/>
            <person name="Emdad E.M."/>
            <person name="Islam M.M."/>
            <person name="Ahmed B."/>
            <person name="Halim A."/>
            <person name="Hossen Q.M.M."/>
            <person name="Hossain M.Z."/>
            <person name="Ahmed R."/>
            <person name="Khan M.M."/>
            <person name="Islam R."/>
            <person name="Rashid M.M."/>
            <person name="Khan S.A."/>
            <person name="Rahman M.S."/>
            <person name="Alam M."/>
        </authorList>
    </citation>
    <scope>NUCLEOTIDE SEQUENCE [LARGE SCALE GENOMIC DNA]</scope>
    <source>
        <strain evidence="4">cv. CVL-1</strain>
        <tissue evidence="3">Whole seedling</tissue>
    </source>
</reference>
<feature type="transmembrane region" description="Helical" evidence="1">
    <location>
        <begin position="61"/>
        <end position="81"/>
    </location>
</feature>
<feature type="non-terminal residue" evidence="3">
    <location>
        <position position="105"/>
    </location>
</feature>
<comment type="caution">
    <text evidence="3">The sequence shown here is derived from an EMBL/GenBank/DDBJ whole genome shotgun (WGS) entry which is preliminary data.</text>
</comment>
<evidence type="ECO:0000313" key="3">
    <source>
        <dbReference type="EMBL" id="OMO71895.1"/>
    </source>
</evidence>
<feature type="signal peptide" evidence="2">
    <location>
        <begin position="1"/>
        <end position="30"/>
    </location>
</feature>
<dbReference type="STRING" id="210143.A0A1R3HNF6"/>
<evidence type="ECO:0000256" key="2">
    <source>
        <dbReference type="SAM" id="SignalP"/>
    </source>
</evidence>
<name>A0A1R3HNF6_COCAP</name>
<dbReference type="EMBL" id="AWWV01011505">
    <property type="protein sequence ID" value="OMO71895.1"/>
    <property type="molecule type" value="Genomic_DNA"/>
</dbReference>
<sequence length="105" mass="11446">MLLNLFFSPSLFFTVLSVLTWASMANGGLAEVKGKHVQYSKFLGVGSQASKSSNTMLSSRAAMVLVYAPSLINGVASFIFFPGEGFRFLLLKSAITIHYGKRVFE</sequence>
<feature type="chain" id="PRO_5012909978" evidence="2">
    <location>
        <begin position="31"/>
        <end position="105"/>
    </location>
</feature>
<keyword evidence="1" id="KW-1133">Transmembrane helix</keyword>
<gene>
    <name evidence="3" type="ORF">CCACVL1_18031</name>
</gene>